<accession>A0AAJ7DWF8</accession>
<dbReference type="Gene3D" id="1.25.40.10">
    <property type="entry name" value="Tetratricopeptide repeat domain"/>
    <property type="match status" value="1"/>
</dbReference>
<dbReference type="AlphaFoldDB" id="A0AAJ7DWF8"/>
<evidence type="ECO:0000256" key="3">
    <source>
        <dbReference type="ARBA" id="ARBA00022490"/>
    </source>
</evidence>
<evidence type="ECO:0000256" key="7">
    <source>
        <dbReference type="ARBA" id="ARBA00023273"/>
    </source>
</evidence>
<reference evidence="10" key="1">
    <citation type="submission" date="2025-08" db="UniProtKB">
        <authorList>
            <consortium name="RefSeq"/>
        </authorList>
    </citation>
    <scope>IDENTIFICATION</scope>
</reference>
<evidence type="ECO:0000256" key="5">
    <source>
        <dbReference type="ARBA" id="ARBA00022803"/>
    </source>
</evidence>
<evidence type="ECO:0000256" key="4">
    <source>
        <dbReference type="ARBA" id="ARBA00022737"/>
    </source>
</evidence>
<dbReference type="InterPro" id="IPR011990">
    <property type="entry name" value="TPR-like_helical_dom_sf"/>
</dbReference>
<keyword evidence="7" id="KW-0966">Cell projection</keyword>
<keyword evidence="3" id="KW-0963">Cytoplasm</keyword>
<evidence type="ECO:0000313" key="10">
    <source>
        <dbReference type="RefSeq" id="XP_011498915.1"/>
    </source>
</evidence>
<dbReference type="GeneID" id="105363042"/>
<evidence type="ECO:0000256" key="6">
    <source>
        <dbReference type="ARBA" id="ARBA00023212"/>
    </source>
</evidence>
<name>A0AAJ7DWF8_9HYME</name>
<gene>
    <name evidence="10" type="primary">LOC105363042</name>
</gene>
<evidence type="ECO:0000313" key="9">
    <source>
        <dbReference type="Proteomes" id="UP000695007"/>
    </source>
</evidence>
<dbReference type="GO" id="GO:0005929">
    <property type="term" value="C:cilium"/>
    <property type="evidence" value="ECO:0007669"/>
    <property type="project" value="UniProtKB-SubCell"/>
</dbReference>
<feature type="region of interest" description="Disordered" evidence="8">
    <location>
        <begin position="1"/>
        <end position="23"/>
    </location>
</feature>
<evidence type="ECO:0000256" key="1">
    <source>
        <dbReference type="ARBA" id="ARBA00004138"/>
    </source>
</evidence>
<comment type="subcellular location">
    <subcellularLocation>
        <location evidence="1">Cell projection</location>
        <location evidence="1">Cilium</location>
    </subcellularLocation>
    <subcellularLocation>
        <location evidence="2">Cytoplasm</location>
        <location evidence="2">Cytoskeleton</location>
    </subcellularLocation>
</comment>
<dbReference type="Proteomes" id="UP000695007">
    <property type="component" value="Unplaced"/>
</dbReference>
<sequence>MSSSATVARTARRRREPLSTPKLPRVSLSLESQGELREPEQVVADVETRLCTNSKAIGCKQTRANQLHHEADQLCYKGDYESALVLYHRASQICPREQNHQIAAWRIQAAIDSEANTSKDFRVQSRSTLRPPQMSGFVCPEVAAHRARDVVAESSDPLRDIPRILRFFESRKDFWRLPSPSNSSITARSKMMLKKMNKCVSSTFMELETAYESGDTATVHKLGDVLVDLASVSEEPNRNQLELYGYLASKQISLGRHDRAVCLAVKMIFLARSCGNVHWITEALVVIGKVHLAFGHLDALARVWERLVDDLKTEAIPQAWLYHDIGRCHFELENFGKALDVAKLCLKSANAAQSKKWTVRGQLLTGQSLLKLGRFGEAVIALKMAAMVALEEDYKDEQWIIRYIQSLIDQVAGLLRQINQKRKDESESCKSCDDATETKAPMTNLIVNKINDDASSETEEDKEARVPGAAQLAKEEPSTPKQRKRHYRTRPRPDNQDDTSDEETVSQLLEKIGSLRRTQTSNAPMMLADKVLDIDTGAARSLGSSEADIEDLNIDSSRTHIIRSHDSKINSEDEMTLKAHELVSLSDFSCIDDTGEEDLIGSNLDDIYMSDVEAIQSEVDSIDMRSTAHTTIFEEANDKSATYFSPYDELTFPSFSCSLDSESLISLASDNQCENTLGMSSYLKGLKSHDFEELCEMEKHFVEDRFMD</sequence>
<evidence type="ECO:0000256" key="2">
    <source>
        <dbReference type="ARBA" id="ARBA00004245"/>
    </source>
</evidence>
<dbReference type="InterPro" id="IPR040111">
    <property type="entry name" value="ODAD4"/>
</dbReference>
<keyword evidence="4" id="KW-0677">Repeat</keyword>
<dbReference type="PANTHER" id="PTHR23040:SF1">
    <property type="entry name" value="OUTER DYNEIN ARM-DOCKING COMPLEX SUBUNIT 4"/>
    <property type="match status" value="1"/>
</dbReference>
<keyword evidence="6" id="KW-0206">Cytoskeleton</keyword>
<protein>
    <submittedName>
        <fullName evidence="10">Tetratricopeptide repeat protein 25-like</fullName>
    </submittedName>
</protein>
<proteinExistence type="predicted"/>
<organism evidence="9 10">
    <name type="scientific">Ceratosolen solmsi marchali</name>
    <dbReference type="NCBI Taxonomy" id="326594"/>
    <lineage>
        <taxon>Eukaryota</taxon>
        <taxon>Metazoa</taxon>
        <taxon>Ecdysozoa</taxon>
        <taxon>Arthropoda</taxon>
        <taxon>Hexapoda</taxon>
        <taxon>Insecta</taxon>
        <taxon>Pterygota</taxon>
        <taxon>Neoptera</taxon>
        <taxon>Endopterygota</taxon>
        <taxon>Hymenoptera</taxon>
        <taxon>Apocrita</taxon>
        <taxon>Proctotrupomorpha</taxon>
        <taxon>Chalcidoidea</taxon>
        <taxon>Agaonidae</taxon>
        <taxon>Agaoninae</taxon>
        <taxon>Ceratosolen</taxon>
    </lineage>
</organism>
<dbReference type="RefSeq" id="XP_011498915.1">
    <property type="nucleotide sequence ID" value="XM_011500613.1"/>
</dbReference>
<dbReference type="PANTHER" id="PTHR23040">
    <property type="match status" value="1"/>
</dbReference>
<dbReference type="GO" id="GO:0005737">
    <property type="term" value="C:cytoplasm"/>
    <property type="evidence" value="ECO:0007669"/>
    <property type="project" value="TreeGrafter"/>
</dbReference>
<keyword evidence="5" id="KW-0802">TPR repeat</keyword>
<dbReference type="SUPFAM" id="SSF48452">
    <property type="entry name" value="TPR-like"/>
    <property type="match status" value="1"/>
</dbReference>
<dbReference type="GO" id="GO:0005856">
    <property type="term" value="C:cytoskeleton"/>
    <property type="evidence" value="ECO:0007669"/>
    <property type="project" value="UniProtKB-SubCell"/>
</dbReference>
<feature type="region of interest" description="Disordered" evidence="8">
    <location>
        <begin position="452"/>
        <end position="505"/>
    </location>
</feature>
<keyword evidence="9" id="KW-1185">Reference proteome</keyword>
<dbReference type="KEGG" id="csol:105363042"/>
<evidence type="ECO:0000256" key="8">
    <source>
        <dbReference type="SAM" id="MobiDB-lite"/>
    </source>
</evidence>
<feature type="compositionally biased region" description="Basic residues" evidence="8">
    <location>
        <begin position="481"/>
        <end position="490"/>
    </location>
</feature>